<keyword evidence="1" id="KW-0472">Membrane</keyword>
<evidence type="ECO:0000313" key="3">
    <source>
        <dbReference type="Proteomes" id="UP000240708"/>
    </source>
</evidence>
<keyword evidence="1" id="KW-1133">Transmembrane helix</keyword>
<comment type="caution">
    <text evidence="2">The sequence shown here is derived from an EMBL/GenBank/DDBJ whole genome shotgun (WGS) entry which is preliminary data.</text>
</comment>
<organism evidence="2 3">
    <name type="scientific">Cecembia rubra</name>
    <dbReference type="NCBI Taxonomy" id="1485585"/>
    <lineage>
        <taxon>Bacteria</taxon>
        <taxon>Pseudomonadati</taxon>
        <taxon>Bacteroidota</taxon>
        <taxon>Cytophagia</taxon>
        <taxon>Cytophagales</taxon>
        <taxon>Cyclobacteriaceae</taxon>
        <taxon>Cecembia</taxon>
    </lineage>
</organism>
<accession>A0A2P8E5U2</accession>
<proteinExistence type="predicted"/>
<dbReference type="InterPro" id="IPR017259">
    <property type="entry name" value="UCP037672"/>
</dbReference>
<feature type="transmembrane region" description="Helical" evidence="1">
    <location>
        <begin position="6"/>
        <end position="27"/>
    </location>
</feature>
<protein>
    <submittedName>
        <fullName evidence="2">Uncharacterized protein DUF3784</fullName>
    </submittedName>
</protein>
<dbReference type="Pfam" id="PF12650">
    <property type="entry name" value="DUF3784"/>
    <property type="match status" value="1"/>
</dbReference>
<gene>
    <name evidence="2" type="ORF">CLV48_10413</name>
</gene>
<feature type="transmembrane region" description="Helical" evidence="1">
    <location>
        <begin position="39"/>
        <end position="64"/>
    </location>
</feature>
<dbReference type="EMBL" id="PYGF01000004">
    <property type="protein sequence ID" value="PSL04839.1"/>
    <property type="molecule type" value="Genomic_DNA"/>
</dbReference>
<keyword evidence="3" id="KW-1185">Reference proteome</keyword>
<evidence type="ECO:0000256" key="1">
    <source>
        <dbReference type="SAM" id="Phobius"/>
    </source>
</evidence>
<sequence>MVSVYIGVFFIAIGILVKKFPNLMAGYNQLSQKEKANAIANGLPTFGCAVFVVMGLVSISGYFLGIWLDQPGIGDGLGLMVTLIGVVVLIVFGNSFTRERVK</sequence>
<dbReference type="OrthoDB" id="836288at2"/>
<dbReference type="RefSeq" id="WP_106566902.1">
    <property type="nucleotide sequence ID" value="NZ_PYGF01000004.1"/>
</dbReference>
<keyword evidence="1" id="KW-0812">Transmembrane</keyword>
<reference evidence="2 3" key="1">
    <citation type="submission" date="2018-03" db="EMBL/GenBank/DDBJ databases">
        <title>Genomic Encyclopedia of Archaeal and Bacterial Type Strains, Phase II (KMG-II): from individual species to whole genera.</title>
        <authorList>
            <person name="Goeker M."/>
        </authorList>
    </citation>
    <scope>NUCLEOTIDE SEQUENCE [LARGE SCALE GENOMIC DNA]</scope>
    <source>
        <strain evidence="2 3">DSM 28057</strain>
    </source>
</reference>
<dbReference type="Proteomes" id="UP000240708">
    <property type="component" value="Unassembled WGS sequence"/>
</dbReference>
<feature type="transmembrane region" description="Helical" evidence="1">
    <location>
        <begin position="76"/>
        <end position="96"/>
    </location>
</feature>
<dbReference type="AlphaFoldDB" id="A0A2P8E5U2"/>
<evidence type="ECO:0000313" key="2">
    <source>
        <dbReference type="EMBL" id="PSL04839.1"/>
    </source>
</evidence>
<name>A0A2P8E5U2_9BACT</name>